<dbReference type="GO" id="GO:0006508">
    <property type="term" value="P:proteolysis"/>
    <property type="evidence" value="ECO:0007669"/>
    <property type="project" value="InterPro"/>
</dbReference>
<keyword evidence="1" id="KW-1133">Transmembrane helix</keyword>
<sequence>MSIFGSLGIVKAGFVVLWASIDFKQFHGPTQLRNAGFTPSGIGALLTCRDERNRKLYMAEDKLQRILSKKHIQSVTVDSLSWDILLWNIRLIGFTVFLSSFGLLPYVFLITRTLSSRPFHATWLYPIIRIAGCDMVAITIQFTYQLQLLDEIYCRLRFMATDRCIKRNRIQIPAFWDSNQRSKTVLRTMSNFTFEGDTFEQTIKAGLGTWSSFSSSKPLMAQNHANAENAEPRYNLQFTGNSPQSPVSPTILLCICQFFLMLGVVLTIVGYIGCFSVVQASPRADSKGPIFWLVFEALLAVARTLLWAYNPKWDDAKSPILLEKSAPKKTVGDEDNRPTSSYTVDWMLNSVTADDMHAIIVGIDEFKSNSFTTMKSCVSDAKRVKSYLTDSLLVPQDQIVTLFNADATKDQILKGLEGLLQKPSVEQDAPILIYFATHSFMRVTSSGITTYLVPFDATEKPDPYSNQQGVQNAYIQYNMIRDIIDRIANEKSENIVSVQRLALLVRI</sequence>
<dbReference type="AlphaFoldDB" id="A0A4Q2DNR9"/>
<accession>A0A4Q2DNR9</accession>
<dbReference type="STRING" id="2316362.A0A4Q2DNR9"/>
<evidence type="ECO:0000259" key="2">
    <source>
        <dbReference type="Pfam" id="PF00656"/>
    </source>
</evidence>
<evidence type="ECO:0000313" key="3">
    <source>
        <dbReference type="EMBL" id="RXW20604.1"/>
    </source>
</evidence>
<dbReference type="Proteomes" id="UP000290288">
    <property type="component" value="Unassembled WGS sequence"/>
</dbReference>
<dbReference type="OrthoDB" id="3032844at2759"/>
<dbReference type="InterPro" id="IPR011600">
    <property type="entry name" value="Pept_C14_caspase"/>
</dbReference>
<dbReference type="GO" id="GO:0004197">
    <property type="term" value="F:cysteine-type endopeptidase activity"/>
    <property type="evidence" value="ECO:0007669"/>
    <property type="project" value="InterPro"/>
</dbReference>
<protein>
    <recommendedName>
        <fullName evidence="2">Peptidase C14 caspase domain-containing protein</fullName>
    </recommendedName>
</protein>
<feature type="transmembrane region" description="Helical" evidence="1">
    <location>
        <begin position="89"/>
        <end position="111"/>
    </location>
</feature>
<dbReference type="Pfam" id="PF00656">
    <property type="entry name" value="Peptidase_C14"/>
    <property type="match status" value="1"/>
</dbReference>
<keyword evidence="4" id="KW-1185">Reference proteome</keyword>
<dbReference type="Gene3D" id="3.40.50.1460">
    <property type="match status" value="1"/>
</dbReference>
<dbReference type="EMBL" id="SDEE01000141">
    <property type="protein sequence ID" value="RXW20604.1"/>
    <property type="molecule type" value="Genomic_DNA"/>
</dbReference>
<comment type="caution">
    <text evidence="3">The sequence shown here is derived from an EMBL/GenBank/DDBJ whole genome shotgun (WGS) entry which is preliminary data.</text>
</comment>
<evidence type="ECO:0000313" key="4">
    <source>
        <dbReference type="Proteomes" id="UP000290288"/>
    </source>
</evidence>
<keyword evidence="1" id="KW-0812">Transmembrane</keyword>
<proteinExistence type="predicted"/>
<gene>
    <name evidence="3" type="ORF">EST38_g5262</name>
</gene>
<feature type="transmembrane region" description="Helical" evidence="1">
    <location>
        <begin position="250"/>
        <end position="278"/>
    </location>
</feature>
<name>A0A4Q2DNR9_9AGAR</name>
<organism evidence="3 4">
    <name type="scientific">Candolleomyces aberdarensis</name>
    <dbReference type="NCBI Taxonomy" id="2316362"/>
    <lineage>
        <taxon>Eukaryota</taxon>
        <taxon>Fungi</taxon>
        <taxon>Dikarya</taxon>
        <taxon>Basidiomycota</taxon>
        <taxon>Agaricomycotina</taxon>
        <taxon>Agaricomycetes</taxon>
        <taxon>Agaricomycetidae</taxon>
        <taxon>Agaricales</taxon>
        <taxon>Agaricineae</taxon>
        <taxon>Psathyrellaceae</taxon>
        <taxon>Candolleomyces</taxon>
    </lineage>
</organism>
<feature type="transmembrane region" description="Helical" evidence="1">
    <location>
        <begin position="290"/>
        <end position="309"/>
    </location>
</feature>
<keyword evidence="1" id="KW-0472">Membrane</keyword>
<evidence type="ECO:0000256" key="1">
    <source>
        <dbReference type="SAM" id="Phobius"/>
    </source>
</evidence>
<feature type="domain" description="Peptidase C14 caspase" evidence="2">
    <location>
        <begin position="357"/>
        <end position="457"/>
    </location>
</feature>
<reference evidence="3 4" key="1">
    <citation type="submission" date="2019-01" db="EMBL/GenBank/DDBJ databases">
        <title>Draft genome sequence of Psathyrella aberdarensis IHI B618.</title>
        <authorList>
            <person name="Buettner E."/>
            <person name="Kellner H."/>
        </authorList>
    </citation>
    <scope>NUCLEOTIDE SEQUENCE [LARGE SCALE GENOMIC DNA]</scope>
    <source>
        <strain evidence="3 4">IHI B618</strain>
    </source>
</reference>